<feature type="domain" description="NodB homology" evidence="5">
    <location>
        <begin position="193"/>
        <end position="377"/>
    </location>
</feature>
<feature type="compositionally biased region" description="Pro residues" evidence="3">
    <location>
        <begin position="30"/>
        <end position="39"/>
    </location>
</feature>
<keyword evidence="2" id="KW-0378">Hydrolase</keyword>
<evidence type="ECO:0000256" key="1">
    <source>
        <dbReference type="ARBA" id="ARBA00022723"/>
    </source>
</evidence>
<dbReference type="EMBL" id="LS992241">
    <property type="protein sequence ID" value="SYX84349.1"/>
    <property type="molecule type" value="Genomic_DNA"/>
</dbReference>
<dbReference type="CDD" id="cd10917">
    <property type="entry name" value="CE4_NodB_like_6s_7s"/>
    <property type="match status" value="1"/>
</dbReference>
<dbReference type="RefSeq" id="WP_138186290.1">
    <property type="nucleotide sequence ID" value="NZ_LS992241.1"/>
</dbReference>
<feature type="chain" id="PRO_5038818075" evidence="4">
    <location>
        <begin position="24"/>
        <end position="391"/>
    </location>
</feature>
<dbReference type="PROSITE" id="PS51677">
    <property type="entry name" value="NODB"/>
    <property type="match status" value="1"/>
</dbReference>
<dbReference type="Proteomes" id="UP000304148">
    <property type="component" value="Chromosome"/>
</dbReference>
<dbReference type="PANTHER" id="PTHR10587">
    <property type="entry name" value="GLYCOSYL TRANSFERASE-RELATED"/>
    <property type="match status" value="1"/>
</dbReference>
<dbReference type="Pfam" id="PF01522">
    <property type="entry name" value="Polysacc_deac_1"/>
    <property type="match status" value="1"/>
</dbReference>
<dbReference type="PANTHER" id="PTHR10587:SF133">
    <property type="entry name" value="CHITIN DEACETYLASE 1-RELATED"/>
    <property type="match status" value="1"/>
</dbReference>
<feature type="compositionally biased region" description="Basic and acidic residues" evidence="3">
    <location>
        <begin position="102"/>
        <end position="116"/>
    </location>
</feature>
<dbReference type="InterPro" id="IPR002509">
    <property type="entry name" value="NODB_dom"/>
</dbReference>
<evidence type="ECO:0000256" key="4">
    <source>
        <dbReference type="SAM" id="SignalP"/>
    </source>
</evidence>
<keyword evidence="4" id="KW-0732">Signal</keyword>
<organism evidence="6 7">
    <name type="scientific">Paenibacillus alvei</name>
    <name type="common">Bacillus alvei</name>
    <dbReference type="NCBI Taxonomy" id="44250"/>
    <lineage>
        <taxon>Bacteria</taxon>
        <taxon>Bacillati</taxon>
        <taxon>Bacillota</taxon>
        <taxon>Bacilli</taxon>
        <taxon>Bacillales</taxon>
        <taxon>Paenibacillaceae</taxon>
        <taxon>Paenibacillus</taxon>
    </lineage>
</organism>
<dbReference type="GO" id="GO:0046872">
    <property type="term" value="F:metal ion binding"/>
    <property type="evidence" value="ECO:0007669"/>
    <property type="project" value="UniProtKB-KW"/>
</dbReference>
<dbReference type="InterPro" id="IPR011330">
    <property type="entry name" value="Glyco_hydro/deAcase_b/a-brl"/>
</dbReference>
<name>A0A383RDG8_PAEAL</name>
<evidence type="ECO:0000313" key="6">
    <source>
        <dbReference type="EMBL" id="SYX84349.1"/>
    </source>
</evidence>
<dbReference type="GO" id="GO:0016020">
    <property type="term" value="C:membrane"/>
    <property type="evidence" value="ECO:0007669"/>
    <property type="project" value="TreeGrafter"/>
</dbReference>
<evidence type="ECO:0000259" key="5">
    <source>
        <dbReference type="PROSITE" id="PS51677"/>
    </source>
</evidence>
<evidence type="ECO:0000256" key="3">
    <source>
        <dbReference type="SAM" id="MobiDB-lite"/>
    </source>
</evidence>
<keyword evidence="1" id="KW-0479">Metal-binding</keyword>
<dbReference type="GO" id="GO:0005975">
    <property type="term" value="P:carbohydrate metabolic process"/>
    <property type="evidence" value="ECO:0007669"/>
    <property type="project" value="InterPro"/>
</dbReference>
<feature type="region of interest" description="Disordered" evidence="3">
    <location>
        <begin position="28"/>
        <end position="167"/>
    </location>
</feature>
<feature type="compositionally biased region" description="Polar residues" evidence="3">
    <location>
        <begin position="117"/>
        <end position="134"/>
    </location>
</feature>
<feature type="compositionally biased region" description="Polar residues" evidence="3">
    <location>
        <begin position="42"/>
        <end position="51"/>
    </location>
</feature>
<protein>
    <submittedName>
        <fullName evidence="6">Peptidoglycan/xylan/chitin deacetylase, PgdA/CDA1 family</fullName>
    </submittedName>
</protein>
<gene>
    <name evidence="6" type="ORF">PBLR_12771</name>
</gene>
<dbReference type="SUPFAM" id="SSF88713">
    <property type="entry name" value="Glycoside hydrolase/deacetylase"/>
    <property type="match status" value="1"/>
</dbReference>
<sequence>MQHCRICLSVLSLCLLCITGCFHRSQEATPPIPNLPPIKPNQSESIHSSADSLWRQDRTHPVPRIFKVDSVTMHSPHAKEKQENTASSEHIKMPKFTITAEQGERDNQKSQKKRLESQQAEPESGQQKQRSSTSTERKHMWQKSSPSQSAAQASQSSRSSMHKMKKQHLTIAELRLKYPHIFKLNAKQRQGERQVALTFDDAPDNRITPLVLDILKEHNIRATFFLVGSRAKAYPGLVERMVREGHVIGNHSYNHPLLTKLTLPAFEHQVKDTERIIEQSTGYKPRYFRPPYGEINEEQLRWAGDNGYMVVNWDVDTNDWRGLTASRILQNVMRGVRPGSIILQHASGSTQNGYLHGTVKALPSIIQQLREREYEFVTLPDLLQDQKEKKE</sequence>
<evidence type="ECO:0000256" key="2">
    <source>
        <dbReference type="ARBA" id="ARBA00022801"/>
    </source>
</evidence>
<dbReference type="GO" id="GO:0016810">
    <property type="term" value="F:hydrolase activity, acting on carbon-nitrogen (but not peptide) bonds"/>
    <property type="evidence" value="ECO:0007669"/>
    <property type="project" value="InterPro"/>
</dbReference>
<dbReference type="InterPro" id="IPR050248">
    <property type="entry name" value="Polysacc_deacetylase_ArnD"/>
</dbReference>
<feature type="signal peptide" evidence="4">
    <location>
        <begin position="1"/>
        <end position="23"/>
    </location>
</feature>
<reference evidence="7" key="1">
    <citation type="submission" date="2018-08" db="EMBL/GenBank/DDBJ databases">
        <authorList>
            <person name="Chevrot R."/>
        </authorList>
    </citation>
    <scope>NUCLEOTIDE SEQUENCE [LARGE SCALE GENOMIC DNA]</scope>
</reference>
<evidence type="ECO:0000313" key="7">
    <source>
        <dbReference type="Proteomes" id="UP000304148"/>
    </source>
</evidence>
<dbReference type="AlphaFoldDB" id="A0A383RDG8"/>
<proteinExistence type="predicted"/>
<accession>A0A383RDG8</accession>
<dbReference type="Gene3D" id="3.20.20.370">
    <property type="entry name" value="Glycoside hydrolase/deacetylase"/>
    <property type="match status" value="1"/>
</dbReference>
<feature type="compositionally biased region" description="Low complexity" evidence="3">
    <location>
        <begin position="144"/>
        <end position="159"/>
    </location>
</feature>